<sequence>MADLDNGAHLSTVAGSILQNNTEITRDLDTLPDFLSEESNYSSALDNTFREDLVTAGQSLSAGLHLQSSDDRQKTQGSIFTGRGNISIDVIECSGVQAKGKVRKKTTKKPSISIPLPTTTLGSEAKELSDLLSKKHLKYARTLVHMYVESASSENFSHFTNAIRYIRSDQRVRLPSRSEGFVPLLEGLDSVEEAQHALHLYRKIASHRLRDYHASVVRSLSTNASDSVPNSELETFSFPRLAKRVEEKR</sequence>
<evidence type="ECO:0000313" key="2">
    <source>
        <dbReference type="Proteomes" id="UP001345013"/>
    </source>
</evidence>
<protein>
    <recommendedName>
        <fullName evidence="3">RGS domain-containing protein</fullName>
    </recommendedName>
</protein>
<reference evidence="1 2" key="1">
    <citation type="submission" date="2023-08" db="EMBL/GenBank/DDBJ databases">
        <title>Black Yeasts Isolated from many extreme environments.</title>
        <authorList>
            <person name="Coleine C."/>
            <person name="Stajich J.E."/>
            <person name="Selbmann L."/>
        </authorList>
    </citation>
    <scope>NUCLEOTIDE SEQUENCE [LARGE SCALE GENOMIC DNA]</scope>
    <source>
        <strain evidence="1 2">CCFEE 5885</strain>
    </source>
</reference>
<gene>
    <name evidence="1" type="ORF">LTR24_007946</name>
</gene>
<keyword evidence="2" id="KW-1185">Reference proteome</keyword>
<organism evidence="1 2">
    <name type="scientific">Lithohypha guttulata</name>
    <dbReference type="NCBI Taxonomy" id="1690604"/>
    <lineage>
        <taxon>Eukaryota</taxon>
        <taxon>Fungi</taxon>
        <taxon>Dikarya</taxon>
        <taxon>Ascomycota</taxon>
        <taxon>Pezizomycotina</taxon>
        <taxon>Eurotiomycetes</taxon>
        <taxon>Chaetothyriomycetidae</taxon>
        <taxon>Chaetothyriales</taxon>
        <taxon>Trichomeriaceae</taxon>
        <taxon>Lithohypha</taxon>
    </lineage>
</organism>
<evidence type="ECO:0008006" key="3">
    <source>
        <dbReference type="Google" id="ProtNLM"/>
    </source>
</evidence>
<accession>A0ABR0K321</accession>
<dbReference type="Proteomes" id="UP001345013">
    <property type="component" value="Unassembled WGS sequence"/>
</dbReference>
<dbReference type="EMBL" id="JAVRRG010000127">
    <property type="protein sequence ID" value="KAK5082571.1"/>
    <property type="molecule type" value="Genomic_DNA"/>
</dbReference>
<evidence type="ECO:0000313" key="1">
    <source>
        <dbReference type="EMBL" id="KAK5082571.1"/>
    </source>
</evidence>
<comment type="caution">
    <text evidence="1">The sequence shown here is derived from an EMBL/GenBank/DDBJ whole genome shotgun (WGS) entry which is preliminary data.</text>
</comment>
<name>A0ABR0K321_9EURO</name>
<proteinExistence type="predicted"/>